<sequence length="147" mass="15885">MEQLGNNKRVRDDSAESEFDSLEVQRLRDDLLGRDIDNSDLCATGPNLDSFMKSFYSVITPPTVNLTSHPSESLAGFGFLLEISNDELGLPPSRNLEISNDESHRTRRVNSVSCGGKGEAYEEGDGEEGVHVYYAIEGGDVDAGGGG</sequence>
<evidence type="ECO:0000313" key="1">
    <source>
        <dbReference type="EMBL" id="KAH7851887.1"/>
    </source>
</evidence>
<organism evidence="1 2">
    <name type="scientific">Vaccinium darrowii</name>
    <dbReference type="NCBI Taxonomy" id="229202"/>
    <lineage>
        <taxon>Eukaryota</taxon>
        <taxon>Viridiplantae</taxon>
        <taxon>Streptophyta</taxon>
        <taxon>Embryophyta</taxon>
        <taxon>Tracheophyta</taxon>
        <taxon>Spermatophyta</taxon>
        <taxon>Magnoliopsida</taxon>
        <taxon>eudicotyledons</taxon>
        <taxon>Gunneridae</taxon>
        <taxon>Pentapetalae</taxon>
        <taxon>asterids</taxon>
        <taxon>Ericales</taxon>
        <taxon>Ericaceae</taxon>
        <taxon>Vaccinioideae</taxon>
        <taxon>Vaccinieae</taxon>
        <taxon>Vaccinium</taxon>
    </lineage>
</organism>
<accession>A0ACB7YE33</accession>
<gene>
    <name evidence="1" type="ORF">Vadar_017819</name>
</gene>
<name>A0ACB7YE33_9ERIC</name>
<dbReference type="Proteomes" id="UP000828048">
    <property type="component" value="Chromosome 8"/>
</dbReference>
<proteinExistence type="predicted"/>
<reference evidence="1 2" key="1">
    <citation type="journal article" date="2021" name="Hortic Res">
        <title>High-quality reference genome and annotation aids understanding of berry development for evergreen blueberry (Vaccinium darrowii).</title>
        <authorList>
            <person name="Yu J."/>
            <person name="Hulse-Kemp A.M."/>
            <person name="Babiker E."/>
            <person name="Staton M."/>
        </authorList>
    </citation>
    <scope>NUCLEOTIDE SEQUENCE [LARGE SCALE GENOMIC DNA]</scope>
    <source>
        <strain evidence="2">cv. NJ 8807/NJ 8810</strain>
        <tissue evidence="1">Young leaf</tissue>
    </source>
</reference>
<evidence type="ECO:0000313" key="2">
    <source>
        <dbReference type="Proteomes" id="UP000828048"/>
    </source>
</evidence>
<keyword evidence="2" id="KW-1185">Reference proteome</keyword>
<comment type="caution">
    <text evidence="1">The sequence shown here is derived from an EMBL/GenBank/DDBJ whole genome shotgun (WGS) entry which is preliminary data.</text>
</comment>
<dbReference type="EMBL" id="CM037158">
    <property type="protein sequence ID" value="KAH7851887.1"/>
    <property type="molecule type" value="Genomic_DNA"/>
</dbReference>
<protein>
    <submittedName>
        <fullName evidence="1">Uncharacterized protein</fullName>
    </submittedName>
</protein>